<organism evidence="1 2">
    <name type="scientific">Ambrosia artemisiifolia</name>
    <name type="common">Common ragweed</name>
    <dbReference type="NCBI Taxonomy" id="4212"/>
    <lineage>
        <taxon>Eukaryota</taxon>
        <taxon>Viridiplantae</taxon>
        <taxon>Streptophyta</taxon>
        <taxon>Embryophyta</taxon>
        <taxon>Tracheophyta</taxon>
        <taxon>Spermatophyta</taxon>
        <taxon>Magnoliopsida</taxon>
        <taxon>eudicotyledons</taxon>
        <taxon>Gunneridae</taxon>
        <taxon>Pentapetalae</taxon>
        <taxon>asterids</taxon>
        <taxon>campanulids</taxon>
        <taxon>Asterales</taxon>
        <taxon>Asteraceae</taxon>
        <taxon>Asteroideae</taxon>
        <taxon>Heliantheae alliance</taxon>
        <taxon>Heliantheae</taxon>
        <taxon>Ambrosia</taxon>
    </lineage>
</organism>
<comment type="caution">
    <text evidence="1">The sequence shown here is derived from an EMBL/GenBank/DDBJ whole genome shotgun (WGS) entry which is preliminary data.</text>
</comment>
<proteinExistence type="predicted"/>
<dbReference type="Proteomes" id="UP001206925">
    <property type="component" value="Unassembled WGS sequence"/>
</dbReference>
<name>A0AAD5G3T6_AMBAR</name>
<accession>A0AAD5G3T6</accession>
<evidence type="ECO:0000313" key="1">
    <source>
        <dbReference type="EMBL" id="KAI7727779.1"/>
    </source>
</evidence>
<evidence type="ECO:0000313" key="2">
    <source>
        <dbReference type="Proteomes" id="UP001206925"/>
    </source>
</evidence>
<feature type="non-terminal residue" evidence="1">
    <location>
        <position position="1"/>
    </location>
</feature>
<reference evidence="1" key="1">
    <citation type="submission" date="2022-06" db="EMBL/GenBank/DDBJ databases">
        <title>Uncovering the hologenomic basis of an extraordinary plant invasion.</title>
        <authorList>
            <person name="Bieker V.C."/>
            <person name="Martin M.D."/>
            <person name="Gilbert T."/>
            <person name="Hodgins K."/>
            <person name="Battlay P."/>
            <person name="Petersen B."/>
            <person name="Wilson J."/>
        </authorList>
    </citation>
    <scope>NUCLEOTIDE SEQUENCE</scope>
    <source>
        <strain evidence="1">AA19_3_7</strain>
        <tissue evidence="1">Leaf</tissue>
    </source>
</reference>
<protein>
    <submittedName>
        <fullName evidence="1">Uncharacterized protein</fullName>
    </submittedName>
</protein>
<dbReference type="EMBL" id="JAMZMK010011321">
    <property type="protein sequence ID" value="KAI7727779.1"/>
    <property type="molecule type" value="Genomic_DNA"/>
</dbReference>
<keyword evidence="2" id="KW-1185">Reference proteome</keyword>
<dbReference type="AlphaFoldDB" id="A0AAD5G3T6"/>
<gene>
    <name evidence="1" type="ORF">M8C21_013163</name>
</gene>
<feature type="non-terminal residue" evidence="1">
    <location>
        <position position="62"/>
    </location>
</feature>
<sequence>VTPPSARVPVCFYSCPKSKPTSNSALSTTQPKHVKNRMVTFSVRNLQPVKHVVQLQYNLQTK</sequence>